<dbReference type="KEGG" id="slx:SLAV_00440"/>
<dbReference type="InterPro" id="IPR001387">
    <property type="entry name" value="Cro/C1-type_HTH"/>
</dbReference>
<dbReference type="SUPFAM" id="SSF52540">
    <property type="entry name" value="P-loop containing nucleoside triphosphate hydrolases"/>
    <property type="match status" value="1"/>
</dbReference>
<keyword evidence="1" id="KW-0677">Repeat</keyword>
<dbReference type="Gene3D" id="3.40.50.300">
    <property type="entry name" value="P-loop containing nucleotide triphosphate hydrolases"/>
    <property type="match status" value="1"/>
</dbReference>
<evidence type="ECO:0000313" key="5">
    <source>
        <dbReference type="EMBL" id="ATZ22018.1"/>
    </source>
</evidence>
<keyword evidence="7" id="KW-1185">Reference proteome</keyword>
<dbReference type="SMART" id="SM00028">
    <property type="entry name" value="TPR"/>
    <property type="match status" value="6"/>
</dbReference>
<dbReference type="EMBL" id="CP024985">
    <property type="protein sequence ID" value="ATZ22018.1"/>
    <property type="molecule type" value="Genomic_DNA"/>
</dbReference>
<dbReference type="Gene3D" id="1.10.260.40">
    <property type="entry name" value="lambda repressor-like DNA-binding domains"/>
    <property type="match status" value="1"/>
</dbReference>
<evidence type="ECO:0000256" key="3">
    <source>
        <dbReference type="SAM" id="MobiDB-lite"/>
    </source>
</evidence>
<dbReference type="SUPFAM" id="SSF47413">
    <property type="entry name" value="lambda repressor-like DNA-binding domains"/>
    <property type="match status" value="1"/>
</dbReference>
<dbReference type="AlphaFoldDB" id="A0A2K8PUN9"/>
<dbReference type="PROSITE" id="PS50943">
    <property type="entry name" value="HTH_CROC1"/>
    <property type="match status" value="1"/>
</dbReference>
<keyword evidence="2" id="KW-0802">TPR repeat</keyword>
<evidence type="ECO:0000313" key="6">
    <source>
        <dbReference type="EMBL" id="ATZ29553.1"/>
    </source>
</evidence>
<evidence type="ECO:0000259" key="4">
    <source>
        <dbReference type="PROSITE" id="PS50943"/>
    </source>
</evidence>
<evidence type="ECO:0000256" key="2">
    <source>
        <dbReference type="ARBA" id="ARBA00022803"/>
    </source>
</evidence>
<dbReference type="Pfam" id="PF00931">
    <property type="entry name" value="NB-ARC"/>
    <property type="match status" value="1"/>
</dbReference>
<dbReference type="InterPro" id="IPR010982">
    <property type="entry name" value="Lambda_DNA-bd_dom_sf"/>
</dbReference>
<dbReference type="GO" id="GO:0043531">
    <property type="term" value="F:ADP binding"/>
    <property type="evidence" value="ECO:0007669"/>
    <property type="project" value="InterPro"/>
</dbReference>
<sequence>MGTTEKKQDTSSGCQQALRELQARFTDALAASGLTVTLLARNAGLGRTTVSNALNRPVAPKARTIAEIARVLKLNPVELQQLRRQAEGTDTPQATSHAARKSLAGESASAQAGRQGLLVGALPLRASAFQSRPELRERIDAVRMGGGVVLTQARPASAQVLSGMGGVGKSQLATQYAHQAVAEGTGLVLWVPASEAQQIVTIYSQAALRVGAAGATGEDPEYDARALLEWLATTSSSWLVVLDDISDPVAVGPWWPPVRPGVGWTLATTRLHDPRLTGGGRTRIDVGVYTHNEAVAFLEERLASDGGGHLLDGRQAELAAMLGHLPLALGHAAAYLLAEELACGAYLARLDDQALVLDDVLPDWADTELYGQHITAALLLSLAAAQQAGPVGLVEPLLRLLALLDPDGHPEAIWTTQAVTDFLNTTRGDGSTATATEEIIRALRVLRRYALITSDPHTPLRQIRMHALTARAVRETTPCHHRPQLAVTVAHALTEIWKPGRHIHRDLAQVLRANTAVLRRNAEEHLWQNEIHVVIFMGGLSLLASGLHRDALDYWAPFTQQAFKVLGPDHPDTIRARAALAGCYRELGRYQDALTLAEQVLTDCERLLEPDHPGTIRARANLASAYNDLGRYQDALTLAEQVLTDRERVLRDDHPDTIRARANLAIIYNGLGRYQDALTLAEQVLTDRERHLEPDHPHTILARANLATTYRYLGRHQDALTLAEQVLTDRERVLGDDHPDTLLARSSLATTYSDLGRHQDALTLAEQVLTDHERVLGEDHFDTIRARANLASAYNDVGRHQDALTLAEQVLTDRERHLEPDHPHTFGARANLATTYRYLRRHQDALTLTERMVADCARVLGDDHPDTLLARSCVIATYSDLGRHQDALTLAERVVADYERVLGDDHPDTLLARSCVIATYSDLGRHQDALTLAERVVADYERVLGDDHPDTLLARSNLATAHRG</sequence>
<dbReference type="CDD" id="cd00093">
    <property type="entry name" value="HTH_XRE"/>
    <property type="match status" value="1"/>
</dbReference>
<protein>
    <submittedName>
        <fullName evidence="6">Tetratricopeptide repeat protein</fullName>
    </submittedName>
</protein>
<evidence type="ECO:0000256" key="1">
    <source>
        <dbReference type="ARBA" id="ARBA00022737"/>
    </source>
</evidence>
<dbReference type="Pfam" id="PF13374">
    <property type="entry name" value="TPR_10"/>
    <property type="match status" value="5"/>
</dbReference>
<gene>
    <name evidence="5" type="ORF">SLAV_00440</name>
    <name evidence="6" type="ORF">SLAV_38950</name>
</gene>
<dbReference type="InterPro" id="IPR011990">
    <property type="entry name" value="TPR-like_helical_dom_sf"/>
</dbReference>
<feature type="region of interest" description="Disordered" evidence="3">
    <location>
        <begin position="84"/>
        <end position="106"/>
    </location>
</feature>
<dbReference type="SMART" id="SM00530">
    <property type="entry name" value="HTH_XRE"/>
    <property type="match status" value="1"/>
</dbReference>
<dbReference type="InterPro" id="IPR002182">
    <property type="entry name" value="NB-ARC"/>
</dbReference>
<dbReference type="SUPFAM" id="SSF48452">
    <property type="entry name" value="TPR-like"/>
    <property type="match status" value="4"/>
</dbReference>
<dbReference type="GO" id="GO:0003677">
    <property type="term" value="F:DNA binding"/>
    <property type="evidence" value="ECO:0007669"/>
    <property type="project" value="InterPro"/>
</dbReference>
<dbReference type="Proteomes" id="UP000231791">
    <property type="component" value="Chromosome"/>
</dbReference>
<evidence type="ECO:0000313" key="7">
    <source>
        <dbReference type="Proteomes" id="UP000231791"/>
    </source>
</evidence>
<name>A0A2K8PUN9_STRLA</name>
<dbReference type="InterPro" id="IPR019734">
    <property type="entry name" value="TPR_rpt"/>
</dbReference>
<dbReference type="PANTHER" id="PTHR45641">
    <property type="entry name" value="TETRATRICOPEPTIDE REPEAT PROTEIN (AFU_ORTHOLOGUE AFUA_6G03870)"/>
    <property type="match status" value="1"/>
</dbReference>
<accession>A0A2K8PUN9</accession>
<dbReference type="EMBL" id="CP024985">
    <property type="protein sequence ID" value="ATZ29553.1"/>
    <property type="molecule type" value="Genomic_DNA"/>
</dbReference>
<proteinExistence type="predicted"/>
<feature type="domain" description="HTH cro/C1-type" evidence="4">
    <location>
        <begin position="33"/>
        <end position="79"/>
    </location>
</feature>
<dbReference type="KEGG" id="slx:SLAV_38950"/>
<reference evidence="6 7" key="1">
    <citation type="submission" date="2017-11" db="EMBL/GenBank/DDBJ databases">
        <title>Complete genome sequence of Streptomyces lavendulae subsp. lavendulae CCM 3239 (formerly 'Streptomyces aureofaciens CCM 3239'), the producer of the angucycline-type antibiotic auricin.</title>
        <authorList>
            <person name="Busche T."/>
            <person name="Novakova R."/>
            <person name="Al'Dilaimi A."/>
            <person name="Homerova D."/>
            <person name="Feckova L."/>
            <person name="Rezuchova B."/>
            <person name="Mingyar E."/>
            <person name="Csolleiova D."/>
            <person name="Bekeova C."/>
            <person name="Winkler A."/>
            <person name="Sevcikova B."/>
            <person name="Kalinowski J."/>
            <person name="Kormanec J."/>
            <person name="Ruckert C."/>
        </authorList>
    </citation>
    <scope>NUCLEOTIDE SEQUENCE [LARGE SCALE GENOMIC DNA]</scope>
    <source>
        <strain evidence="6 7">CCM 3239</strain>
    </source>
</reference>
<dbReference type="Gene3D" id="1.25.40.10">
    <property type="entry name" value="Tetratricopeptide repeat domain"/>
    <property type="match status" value="3"/>
</dbReference>
<organism evidence="6 7">
    <name type="scientific">Streptomyces lavendulae subsp. lavendulae</name>
    <dbReference type="NCBI Taxonomy" id="58340"/>
    <lineage>
        <taxon>Bacteria</taxon>
        <taxon>Bacillati</taxon>
        <taxon>Actinomycetota</taxon>
        <taxon>Actinomycetes</taxon>
        <taxon>Kitasatosporales</taxon>
        <taxon>Streptomycetaceae</taxon>
        <taxon>Streptomyces</taxon>
    </lineage>
</organism>
<dbReference type="PANTHER" id="PTHR45641:SF19">
    <property type="entry name" value="NEPHROCYSTIN-3"/>
    <property type="match status" value="1"/>
</dbReference>
<dbReference type="Pfam" id="PF13424">
    <property type="entry name" value="TPR_12"/>
    <property type="match status" value="2"/>
</dbReference>
<dbReference type="InterPro" id="IPR027417">
    <property type="entry name" value="P-loop_NTPase"/>
</dbReference>